<reference evidence="3" key="1">
    <citation type="submission" date="2017-02" db="UniProtKB">
        <authorList>
            <consortium name="WormBaseParasite"/>
        </authorList>
    </citation>
    <scope>IDENTIFICATION</scope>
</reference>
<dbReference type="Proteomes" id="UP000280834">
    <property type="component" value="Unassembled WGS sequence"/>
</dbReference>
<protein>
    <submittedName>
        <fullName evidence="3">Ovule protein</fullName>
    </submittedName>
</protein>
<dbReference type="EMBL" id="UZAG01017714">
    <property type="protein sequence ID" value="VDO36176.1"/>
    <property type="molecule type" value="Genomic_DNA"/>
</dbReference>
<organism evidence="3">
    <name type="scientific">Brugia timori</name>
    <dbReference type="NCBI Taxonomy" id="42155"/>
    <lineage>
        <taxon>Eukaryota</taxon>
        <taxon>Metazoa</taxon>
        <taxon>Ecdysozoa</taxon>
        <taxon>Nematoda</taxon>
        <taxon>Chromadorea</taxon>
        <taxon>Rhabditida</taxon>
        <taxon>Spirurina</taxon>
        <taxon>Spiruromorpha</taxon>
        <taxon>Filarioidea</taxon>
        <taxon>Onchocercidae</taxon>
        <taxon>Brugia</taxon>
    </lineage>
</organism>
<evidence type="ECO:0000313" key="2">
    <source>
        <dbReference type="Proteomes" id="UP000280834"/>
    </source>
</evidence>
<evidence type="ECO:0000313" key="1">
    <source>
        <dbReference type="EMBL" id="VDO36176.1"/>
    </source>
</evidence>
<name>A0A0R3QXY5_9BILA</name>
<dbReference type="WBParaSite" id="BTMF_0001260701-mRNA-1">
    <property type="protein sequence ID" value="BTMF_0001260701-mRNA-1"/>
    <property type="gene ID" value="BTMF_0001260701"/>
</dbReference>
<sequence>MILLPGWKNIRICHHQLMLHQICPLSHYLTTLILLKVHFLNSVKHFRSSSVVHDTKKVAASDEIDKCSINDLCLM</sequence>
<dbReference type="AlphaFoldDB" id="A0A0R3QXY5"/>
<evidence type="ECO:0000313" key="3">
    <source>
        <dbReference type="WBParaSite" id="BTMF_0001260701-mRNA-1"/>
    </source>
</evidence>
<accession>A0A0R3QXY5</accession>
<gene>
    <name evidence="1" type="ORF">BTMF_LOCUS10621</name>
</gene>
<reference evidence="1 2" key="2">
    <citation type="submission" date="2018-11" db="EMBL/GenBank/DDBJ databases">
        <authorList>
            <consortium name="Pathogen Informatics"/>
        </authorList>
    </citation>
    <scope>NUCLEOTIDE SEQUENCE [LARGE SCALE GENOMIC DNA]</scope>
</reference>
<keyword evidence="2" id="KW-1185">Reference proteome</keyword>
<proteinExistence type="predicted"/>